<feature type="transmembrane region" description="Helical" evidence="9">
    <location>
        <begin position="132"/>
        <end position="150"/>
    </location>
</feature>
<dbReference type="PANTHER" id="PTHR30614">
    <property type="entry name" value="MEMBRANE COMPONENT OF AMINO ACID ABC TRANSPORTER"/>
    <property type="match status" value="1"/>
</dbReference>
<evidence type="ECO:0000313" key="12">
    <source>
        <dbReference type="Proteomes" id="UP000037267"/>
    </source>
</evidence>
<sequence>MSLDIEFIKSQLPLFKDAAILTIEIASIGIILSIIIGIINNAIYLLNIRPLSKLIHGYVEVSRNTPFLIQLFFLYFALPSIGIKLSSFVTAILGLSFLGGSYMTETFRSGIEAVPKSQIESALSVGLSKWQILRFIILPQAINICIPSLINNFIFLLKETSVVSAIAVPELLHTTTSLISLYYKTYEMLVTLTVFYLILFLPVSFFLSFIERRMKYGQYGA</sequence>
<evidence type="ECO:0000256" key="4">
    <source>
        <dbReference type="ARBA" id="ARBA00022475"/>
    </source>
</evidence>
<dbReference type="InterPro" id="IPR043429">
    <property type="entry name" value="ArtM/GltK/GlnP/TcyL/YhdX-like"/>
</dbReference>
<dbReference type="CDD" id="cd06261">
    <property type="entry name" value="TM_PBP2"/>
    <property type="match status" value="1"/>
</dbReference>
<feature type="domain" description="ABC transmembrane type-1" evidence="10">
    <location>
        <begin position="19"/>
        <end position="207"/>
    </location>
</feature>
<evidence type="ECO:0000256" key="3">
    <source>
        <dbReference type="ARBA" id="ARBA00022448"/>
    </source>
</evidence>
<evidence type="ECO:0000256" key="8">
    <source>
        <dbReference type="ARBA" id="ARBA00023136"/>
    </source>
</evidence>
<name>A0A0L0W973_GOTPU</name>
<evidence type="ECO:0000256" key="6">
    <source>
        <dbReference type="ARBA" id="ARBA00022970"/>
    </source>
</evidence>
<dbReference type="AlphaFoldDB" id="A0A0L0W973"/>
<dbReference type="PROSITE" id="PS50928">
    <property type="entry name" value="ABC_TM1"/>
    <property type="match status" value="1"/>
</dbReference>
<comment type="similarity">
    <text evidence="2">Belongs to the binding-protein-dependent transport system permease family. HisMQ subfamily.</text>
</comment>
<reference evidence="12" key="1">
    <citation type="submission" date="2015-07" db="EMBL/GenBank/DDBJ databases">
        <title>Draft genome sequence of the purine-degrading Gottschalkia purinilyticum DSM 1384 (formerly Clostridium purinilyticum).</title>
        <authorList>
            <person name="Poehlein A."/>
            <person name="Schiel-Bengelsdorf B."/>
            <person name="Bengelsdorf F.R."/>
            <person name="Daniel R."/>
            <person name="Duerre P."/>
        </authorList>
    </citation>
    <scope>NUCLEOTIDE SEQUENCE [LARGE SCALE GENOMIC DNA]</scope>
    <source>
        <strain evidence="12">DSM 1384</strain>
    </source>
</reference>
<dbReference type="GO" id="GO:0022857">
    <property type="term" value="F:transmembrane transporter activity"/>
    <property type="evidence" value="ECO:0007669"/>
    <property type="project" value="InterPro"/>
</dbReference>
<feature type="transmembrane region" description="Helical" evidence="9">
    <location>
        <begin position="162"/>
        <end position="183"/>
    </location>
</feature>
<dbReference type="Proteomes" id="UP000037267">
    <property type="component" value="Unassembled WGS sequence"/>
</dbReference>
<evidence type="ECO:0000259" key="10">
    <source>
        <dbReference type="PROSITE" id="PS50928"/>
    </source>
</evidence>
<keyword evidence="7 9" id="KW-1133">Transmembrane helix</keyword>
<keyword evidence="8 9" id="KW-0472">Membrane</keyword>
<keyword evidence="12" id="KW-1185">Reference proteome</keyword>
<accession>A0A0L0W973</accession>
<dbReference type="RefSeq" id="WP_050355479.1">
    <property type="nucleotide sequence ID" value="NZ_LGSS01000009.1"/>
</dbReference>
<keyword evidence="3 9" id="KW-0813">Transport</keyword>
<evidence type="ECO:0000256" key="5">
    <source>
        <dbReference type="ARBA" id="ARBA00022692"/>
    </source>
</evidence>
<dbReference type="SUPFAM" id="SSF161098">
    <property type="entry name" value="MetI-like"/>
    <property type="match status" value="1"/>
</dbReference>
<feature type="transmembrane region" description="Helical" evidence="9">
    <location>
        <begin position="67"/>
        <end position="98"/>
    </location>
</feature>
<evidence type="ECO:0000256" key="7">
    <source>
        <dbReference type="ARBA" id="ARBA00022989"/>
    </source>
</evidence>
<proteinExistence type="inferred from homology"/>
<evidence type="ECO:0000313" key="11">
    <source>
        <dbReference type="EMBL" id="KNF08108.1"/>
    </source>
</evidence>
<organism evidence="11 12">
    <name type="scientific">Gottschalkia purinilytica</name>
    <name type="common">Clostridium purinilyticum</name>
    <dbReference type="NCBI Taxonomy" id="1503"/>
    <lineage>
        <taxon>Bacteria</taxon>
        <taxon>Bacillati</taxon>
        <taxon>Bacillota</taxon>
        <taxon>Tissierellia</taxon>
        <taxon>Tissierellales</taxon>
        <taxon>Gottschalkiaceae</taxon>
        <taxon>Gottschalkia</taxon>
    </lineage>
</organism>
<dbReference type="EMBL" id="LGSS01000009">
    <property type="protein sequence ID" value="KNF08108.1"/>
    <property type="molecule type" value="Genomic_DNA"/>
</dbReference>
<dbReference type="GO" id="GO:0043190">
    <property type="term" value="C:ATP-binding cassette (ABC) transporter complex"/>
    <property type="evidence" value="ECO:0007669"/>
    <property type="project" value="InterPro"/>
</dbReference>
<dbReference type="PANTHER" id="PTHR30614:SF37">
    <property type="entry name" value="AMINO-ACID ABC TRANSPORTER PERMEASE PROTEIN YHDX-RELATED"/>
    <property type="match status" value="1"/>
</dbReference>
<gene>
    <name evidence="11" type="primary">glnM</name>
    <name evidence="11" type="ORF">CLPU_9c00040</name>
</gene>
<evidence type="ECO:0000256" key="1">
    <source>
        <dbReference type="ARBA" id="ARBA00004651"/>
    </source>
</evidence>
<keyword evidence="4" id="KW-1003">Cell membrane</keyword>
<dbReference type="Gene3D" id="1.10.3720.10">
    <property type="entry name" value="MetI-like"/>
    <property type="match status" value="1"/>
</dbReference>
<dbReference type="InterPro" id="IPR035906">
    <property type="entry name" value="MetI-like_sf"/>
</dbReference>
<protein>
    <submittedName>
        <fullName evidence="11">Putative glutamine ABC transporter permease protein GlnM</fullName>
    </submittedName>
</protein>
<keyword evidence="5 9" id="KW-0812">Transmembrane</keyword>
<dbReference type="Pfam" id="PF00528">
    <property type="entry name" value="BPD_transp_1"/>
    <property type="match status" value="1"/>
</dbReference>
<comment type="subcellular location">
    <subcellularLocation>
        <location evidence="1 9">Cell membrane</location>
        <topology evidence="1 9">Multi-pass membrane protein</topology>
    </subcellularLocation>
</comment>
<comment type="caution">
    <text evidence="11">The sequence shown here is derived from an EMBL/GenBank/DDBJ whole genome shotgun (WGS) entry which is preliminary data.</text>
</comment>
<evidence type="ECO:0000256" key="2">
    <source>
        <dbReference type="ARBA" id="ARBA00010072"/>
    </source>
</evidence>
<feature type="transmembrane region" description="Helical" evidence="9">
    <location>
        <begin position="189"/>
        <end position="210"/>
    </location>
</feature>
<dbReference type="InterPro" id="IPR000515">
    <property type="entry name" value="MetI-like"/>
</dbReference>
<dbReference type="NCBIfam" id="TIGR01726">
    <property type="entry name" value="HEQRo_perm_3TM"/>
    <property type="match status" value="1"/>
</dbReference>
<dbReference type="GO" id="GO:0006865">
    <property type="term" value="P:amino acid transport"/>
    <property type="evidence" value="ECO:0007669"/>
    <property type="project" value="UniProtKB-KW"/>
</dbReference>
<keyword evidence="6" id="KW-0029">Amino-acid transport</keyword>
<feature type="transmembrane region" description="Helical" evidence="9">
    <location>
        <begin position="20"/>
        <end position="46"/>
    </location>
</feature>
<dbReference type="OrthoDB" id="9811552at2"/>
<dbReference type="STRING" id="1503.CLPU_9c00040"/>
<evidence type="ECO:0000256" key="9">
    <source>
        <dbReference type="RuleBase" id="RU363032"/>
    </source>
</evidence>
<dbReference type="InterPro" id="IPR010065">
    <property type="entry name" value="AA_ABC_transptr_permease_3TM"/>
</dbReference>
<dbReference type="PATRIC" id="fig|1503.3.peg.3284"/>